<dbReference type="EMBL" id="BAAALT010000114">
    <property type="protein sequence ID" value="GAA1812537.1"/>
    <property type="molecule type" value="Genomic_DNA"/>
</dbReference>
<feature type="chain" id="PRO_5045943130" evidence="2">
    <location>
        <begin position="24"/>
        <end position="133"/>
    </location>
</feature>
<feature type="signal peptide" evidence="2">
    <location>
        <begin position="1"/>
        <end position="23"/>
    </location>
</feature>
<keyword evidence="2" id="KW-0732">Signal</keyword>
<feature type="transmembrane region" description="Helical" evidence="1">
    <location>
        <begin position="35"/>
        <end position="56"/>
    </location>
</feature>
<keyword evidence="1" id="KW-1133">Transmembrane helix</keyword>
<organism evidence="3 4">
    <name type="scientific">Luedemannella flava</name>
    <dbReference type="NCBI Taxonomy" id="349316"/>
    <lineage>
        <taxon>Bacteria</taxon>
        <taxon>Bacillati</taxon>
        <taxon>Actinomycetota</taxon>
        <taxon>Actinomycetes</taxon>
        <taxon>Micromonosporales</taxon>
        <taxon>Micromonosporaceae</taxon>
        <taxon>Luedemannella</taxon>
    </lineage>
</organism>
<proteinExistence type="predicted"/>
<comment type="caution">
    <text evidence="3">The sequence shown here is derived from an EMBL/GenBank/DDBJ whole genome shotgun (WGS) entry which is preliminary data.</text>
</comment>
<evidence type="ECO:0000313" key="3">
    <source>
        <dbReference type="EMBL" id="GAA1812537.1"/>
    </source>
</evidence>
<feature type="transmembrane region" description="Helical" evidence="1">
    <location>
        <begin position="63"/>
        <end position="85"/>
    </location>
</feature>
<keyword evidence="1" id="KW-0812">Transmembrane</keyword>
<keyword evidence="1" id="KW-0472">Membrane</keyword>
<evidence type="ECO:0000256" key="2">
    <source>
        <dbReference type="SAM" id="SignalP"/>
    </source>
</evidence>
<keyword evidence="4" id="KW-1185">Reference proteome</keyword>
<sequence length="133" mass="13715">MRRLAVVTVVVLGVLLIASPASAFAHNRVHNVPLHMLLDALTLAVVSAPVWTAYLWGGRQRVGLLVALIALVQLPVGLVGFVPLIDPTLHAVALVAALGVTAGSLVYVRRTLTAPAPSPAAVEPAAARISDLG</sequence>
<protein>
    <submittedName>
        <fullName evidence="3">Uncharacterized protein</fullName>
    </submittedName>
</protein>
<evidence type="ECO:0000256" key="1">
    <source>
        <dbReference type="SAM" id="Phobius"/>
    </source>
</evidence>
<feature type="transmembrane region" description="Helical" evidence="1">
    <location>
        <begin position="91"/>
        <end position="108"/>
    </location>
</feature>
<accession>A0ABN2M791</accession>
<dbReference type="RefSeq" id="WP_344133496.1">
    <property type="nucleotide sequence ID" value="NZ_BAAALT010000114.1"/>
</dbReference>
<dbReference type="Proteomes" id="UP001500218">
    <property type="component" value="Unassembled WGS sequence"/>
</dbReference>
<name>A0ABN2M791_9ACTN</name>
<reference evidence="3 4" key="1">
    <citation type="journal article" date="2019" name="Int. J. Syst. Evol. Microbiol.">
        <title>The Global Catalogue of Microorganisms (GCM) 10K type strain sequencing project: providing services to taxonomists for standard genome sequencing and annotation.</title>
        <authorList>
            <consortium name="The Broad Institute Genomics Platform"/>
            <consortium name="The Broad Institute Genome Sequencing Center for Infectious Disease"/>
            <person name="Wu L."/>
            <person name="Ma J."/>
        </authorList>
    </citation>
    <scope>NUCLEOTIDE SEQUENCE [LARGE SCALE GENOMIC DNA]</scope>
    <source>
        <strain evidence="3 4">JCM 13250</strain>
    </source>
</reference>
<evidence type="ECO:0000313" key="4">
    <source>
        <dbReference type="Proteomes" id="UP001500218"/>
    </source>
</evidence>
<gene>
    <name evidence="3" type="ORF">GCM10009682_37240</name>
</gene>